<sequence length="351" mass="39583">MNVKRILVIRFRRVGDAVLCLALCRSLKQTFPGAEIDLVLNEGIVSLVDGQPDVDRAIAFSDQDNRNIWRYLRRVWSVMRSTKYDLIVDPRSTVRTLFFSLFSLRTPVRIGVRKSYTPALLTHTVDNASDPTRSMTERNMMLLKPLEAMAPVSYCPAFRLVVGDAQKQKFRAYMEQEGIDFSKPVILAVVITRLQRKAWPAERMQEVLRRMLNTWDAQVVLNFATNEAEQAQAFHDAMGNDPRIFTNIKAPSLQALCALSSNCDFFFGNEGGARHIAQAVGTPAYAIYSPFHSKGVWLPNPGKTNAGIDLDDVATPAELEGLDFAARFKLITVDRVWSDVDSMFKNLFAKK</sequence>
<dbReference type="AlphaFoldDB" id="A0A928YV32"/>
<dbReference type="GO" id="GO:0009244">
    <property type="term" value="P:lipopolysaccharide core region biosynthetic process"/>
    <property type="evidence" value="ECO:0007669"/>
    <property type="project" value="TreeGrafter"/>
</dbReference>
<comment type="caution">
    <text evidence="3">The sequence shown here is derived from an EMBL/GenBank/DDBJ whole genome shotgun (WGS) entry which is preliminary data.</text>
</comment>
<keyword evidence="2" id="KW-0808">Transferase</keyword>
<dbReference type="Gene3D" id="3.40.50.2000">
    <property type="entry name" value="Glycogen Phosphorylase B"/>
    <property type="match status" value="2"/>
</dbReference>
<dbReference type="GO" id="GO:0008713">
    <property type="term" value="F:ADP-heptose-lipopolysaccharide heptosyltransferase activity"/>
    <property type="evidence" value="ECO:0007669"/>
    <property type="project" value="TreeGrafter"/>
</dbReference>
<dbReference type="PANTHER" id="PTHR30160:SF7">
    <property type="entry name" value="ADP-HEPTOSE--LPS HEPTOSYLTRANSFERASE 2"/>
    <property type="match status" value="1"/>
</dbReference>
<dbReference type="EMBL" id="PRDL01000001">
    <property type="protein sequence ID" value="MBE8718602.1"/>
    <property type="molecule type" value="Genomic_DNA"/>
</dbReference>
<accession>A0A928YV32</accession>
<organism evidence="3 4">
    <name type="scientific">Cellvibrio polysaccharolyticus</name>
    <dbReference type="NCBI Taxonomy" id="2082724"/>
    <lineage>
        <taxon>Bacteria</taxon>
        <taxon>Pseudomonadati</taxon>
        <taxon>Pseudomonadota</taxon>
        <taxon>Gammaproteobacteria</taxon>
        <taxon>Cellvibrionales</taxon>
        <taxon>Cellvibrionaceae</taxon>
        <taxon>Cellvibrio</taxon>
    </lineage>
</organism>
<gene>
    <name evidence="3" type="ORF">C4F51_15570</name>
</gene>
<proteinExistence type="predicted"/>
<evidence type="ECO:0000256" key="2">
    <source>
        <dbReference type="ARBA" id="ARBA00022679"/>
    </source>
</evidence>
<name>A0A928YV32_9GAMM</name>
<dbReference type="GO" id="GO:0005829">
    <property type="term" value="C:cytosol"/>
    <property type="evidence" value="ECO:0007669"/>
    <property type="project" value="TreeGrafter"/>
</dbReference>
<dbReference type="RefSeq" id="WP_193911296.1">
    <property type="nucleotide sequence ID" value="NZ_PRDL01000001.1"/>
</dbReference>
<evidence type="ECO:0000256" key="1">
    <source>
        <dbReference type="ARBA" id="ARBA00022676"/>
    </source>
</evidence>
<dbReference type="Proteomes" id="UP000652567">
    <property type="component" value="Unassembled WGS sequence"/>
</dbReference>
<keyword evidence="4" id="KW-1185">Reference proteome</keyword>
<protein>
    <submittedName>
        <fullName evidence="3">Lipopolysaccharide heptosyltransferase family protein</fullName>
    </submittedName>
</protein>
<dbReference type="InterPro" id="IPR002201">
    <property type="entry name" value="Glyco_trans_9"/>
</dbReference>
<dbReference type="InterPro" id="IPR051199">
    <property type="entry name" value="LPS_LOS_Heptosyltrfase"/>
</dbReference>
<evidence type="ECO:0000313" key="4">
    <source>
        <dbReference type="Proteomes" id="UP000652567"/>
    </source>
</evidence>
<dbReference type="SUPFAM" id="SSF53756">
    <property type="entry name" value="UDP-Glycosyltransferase/glycogen phosphorylase"/>
    <property type="match status" value="1"/>
</dbReference>
<dbReference type="Pfam" id="PF01075">
    <property type="entry name" value="Glyco_transf_9"/>
    <property type="match status" value="1"/>
</dbReference>
<dbReference type="PANTHER" id="PTHR30160">
    <property type="entry name" value="TETRAACYLDISACCHARIDE 4'-KINASE-RELATED"/>
    <property type="match status" value="1"/>
</dbReference>
<evidence type="ECO:0000313" key="3">
    <source>
        <dbReference type="EMBL" id="MBE8718602.1"/>
    </source>
</evidence>
<keyword evidence="1" id="KW-0328">Glycosyltransferase</keyword>
<reference evidence="3" key="1">
    <citation type="submission" date="2018-07" db="EMBL/GenBank/DDBJ databases">
        <title>Genome assembly of strain Ka43.</title>
        <authorList>
            <person name="Kukolya J."/>
            <person name="Nagy I."/>
            <person name="Horvath B."/>
            <person name="Toth A."/>
        </authorList>
    </citation>
    <scope>NUCLEOTIDE SEQUENCE</scope>
    <source>
        <strain evidence="3">KB43</strain>
    </source>
</reference>
<dbReference type="CDD" id="cd03789">
    <property type="entry name" value="GT9_LPS_heptosyltransferase"/>
    <property type="match status" value="1"/>
</dbReference>